<dbReference type="InterPro" id="IPR001789">
    <property type="entry name" value="Sig_transdc_resp-reg_receiver"/>
</dbReference>
<feature type="modified residue" description="4-aspartylphosphate" evidence="3">
    <location>
        <position position="57"/>
    </location>
</feature>
<evidence type="ECO:0000256" key="3">
    <source>
        <dbReference type="PROSITE-ProRule" id="PRU00169"/>
    </source>
</evidence>
<sequence>MTENNKTKILIVEDEEILLRVFKEELNEEGFDVVTATNGEEAVTLAKTKKPGLILLDIILPRKNGFEVLEILKASPETKNIPVIMISVQGNDENITKALSLGASDYIVKSQHSMVEIINKIKGFLYGRN</sequence>
<dbReference type="InterPro" id="IPR050595">
    <property type="entry name" value="Bact_response_regulator"/>
</dbReference>
<dbReference type="Proteomes" id="UP000033831">
    <property type="component" value="Unassembled WGS sequence"/>
</dbReference>
<name>A0A0G1FRD8_9BACT</name>
<dbReference type="SMART" id="SM00448">
    <property type="entry name" value="REC"/>
    <property type="match status" value="1"/>
</dbReference>
<dbReference type="AlphaFoldDB" id="A0A0G1FRD8"/>
<dbReference type="Pfam" id="PF00072">
    <property type="entry name" value="Response_reg"/>
    <property type="match status" value="1"/>
</dbReference>
<evidence type="ECO:0000313" key="5">
    <source>
        <dbReference type="EMBL" id="KKT24955.1"/>
    </source>
</evidence>
<gene>
    <name evidence="5" type="ORF">UW07_C0005G0016</name>
</gene>
<evidence type="ECO:0000256" key="2">
    <source>
        <dbReference type="ARBA" id="ARBA00023012"/>
    </source>
</evidence>
<accession>A0A0G1FRD8</accession>
<protein>
    <submittedName>
        <fullName evidence="5">Response regulator receiver protein</fullName>
    </submittedName>
</protein>
<dbReference type="GO" id="GO:0000160">
    <property type="term" value="P:phosphorelay signal transduction system"/>
    <property type="evidence" value="ECO:0007669"/>
    <property type="project" value="UniProtKB-KW"/>
</dbReference>
<dbReference type="CDD" id="cd17574">
    <property type="entry name" value="REC_OmpR"/>
    <property type="match status" value="1"/>
</dbReference>
<reference evidence="5 6" key="1">
    <citation type="journal article" date="2015" name="Nature">
        <title>rRNA introns, odd ribosomes, and small enigmatic genomes across a large radiation of phyla.</title>
        <authorList>
            <person name="Brown C.T."/>
            <person name="Hug L.A."/>
            <person name="Thomas B.C."/>
            <person name="Sharon I."/>
            <person name="Castelle C.J."/>
            <person name="Singh A."/>
            <person name="Wilkins M.J."/>
            <person name="Williams K.H."/>
            <person name="Banfield J.F."/>
        </authorList>
    </citation>
    <scope>NUCLEOTIDE SEQUENCE [LARGE SCALE GENOMIC DNA]</scope>
</reference>
<dbReference type="SUPFAM" id="SSF52172">
    <property type="entry name" value="CheY-like"/>
    <property type="match status" value="1"/>
</dbReference>
<dbReference type="Gene3D" id="3.40.50.2300">
    <property type="match status" value="1"/>
</dbReference>
<dbReference type="EMBL" id="LCGX01000005">
    <property type="protein sequence ID" value="KKT24955.1"/>
    <property type="molecule type" value="Genomic_DNA"/>
</dbReference>
<dbReference type="PROSITE" id="PS50110">
    <property type="entry name" value="RESPONSE_REGULATORY"/>
    <property type="match status" value="1"/>
</dbReference>
<proteinExistence type="predicted"/>
<keyword evidence="1 3" id="KW-0597">Phosphoprotein</keyword>
<keyword evidence="2" id="KW-0902">Two-component regulatory system</keyword>
<evidence type="ECO:0000259" key="4">
    <source>
        <dbReference type="PROSITE" id="PS50110"/>
    </source>
</evidence>
<organism evidence="5 6">
    <name type="scientific">Candidatus Nomurabacteria bacterium GW2011_GWF2_43_8</name>
    <dbReference type="NCBI Taxonomy" id="1618779"/>
    <lineage>
        <taxon>Bacteria</taxon>
        <taxon>Candidatus Nomuraibacteriota</taxon>
    </lineage>
</organism>
<evidence type="ECO:0000256" key="1">
    <source>
        <dbReference type="ARBA" id="ARBA00022553"/>
    </source>
</evidence>
<comment type="caution">
    <text evidence="5">The sequence shown here is derived from an EMBL/GenBank/DDBJ whole genome shotgun (WGS) entry which is preliminary data.</text>
</comment>
<evidence type="ECO:0000313" key="6">
    <source>
        <dbReference type="Proteomes" id="UP000033831"/>
    </source>
</evidence>
<dbReference type="InterPro" id="IPR011006">
    <property type="entry name" value="CheY-like_superfamily"/>
</dbReference>
<dbReference type="PANTHER" id="PTHR44591">
    <property type="entry name" value="STRESS RESPONSE REGULATOR PROTEIN 1"/>
    <property type="match status" value="1"/>
</dbReference>
<feature type="domain" description="Response regulatory" evidence="4">
    <location>
        <begin position="8"/>
        <end position="124"/>
    </location>
</feature>
<dbReference type="PANTHER" id="PTHR44591:SF14">
    <property type="entry name" value="PROTEIN PILG"/>
    <property type="match status" value="1"/>
</dbReference>